<keyword evidence="1" id="KW-0732">Signal</keyword>
<evidence type="ECO:0000313" key="2">
    <source>
        <dbReference type="EMBL" id="RZF22314.1"/>
    </source>
</evidence>
<dbReference type="Proteomes" id="UP000443582">
    <property type="component" value="Unassembled WGS sequence"/>
</dbReference>
<gene>
    <name evidence="2" type="ORF">DAY19_00675</name>
</gene>
<evidence type="ECO:0000313" key="3">
    <source>
        <dbReference type="Proteomes" id="UP000443582"/>
    </source>
</evidence>
<evidence type="ECO:0000256" key="1">
    <source>
        <dbReference type="SAM" id="SignalP"/>
    </source>
</evidence>
<feature type="chain" id="PRO_5045934853" description="EF-hand domain-containing protein" evidence="1">
    <location>
        <begin position="23"/>
        <end position="1312"/>
    </location>
</feature>
<accession>A0ABY0ILB5</accession>
<evidence type="ECO:0008006" key="4">
    <source>
        <dbReference type="Google" id="ProtNLM"/>
    </source>
</evidence>
<organism evidence="2 3">
    <name type="scientific">Halobacteriovorax vibrionivorans</name>
    <dbReference type="NCBI Taxonomy" id="2152716"/>
    <lineage>
        <taxon>Bacteria</taxon>
        <taxon>Pseudomonadati</taxon>
        <taxon>Bdellovibrionota</taxon>
        <taxon>Bacteriovoracia</taxon>
        <taxon>Bacteriovoracales</taxon>
        <taxon>Halobacteriovoraceae</taxon>
        <taxon>Halobacteriovorax</taxon>
    </lineage>
</organism>
<dbReference type="InterPro" id="IPR018247">
    <property type="entry name" value="EF_Hand_1_Ca_BS"/>
</dbReference>
<name>A0ABY0ILB5_9BACT</name>
<feature type="signal peptide" evidence="1">
    <location>
        <begin position="1"/>
        <end position="22"/>
    </location>
</feature>
<reference evidence="3" key="1">
    <citation type="journal article" date="2019" name="Int. J. Syst. Evol. Microbiol.">
        <title>Halobacteriovorax valvorus sp. nov., a novel prokaryotic predator isolated from coastal seawater of China.</title>
        <authorList>
            <person name="Chen M.-X."/>
        </authorList>
    </citation>
    <scope>NUCLEOTIDE SEQUENCE [LARGE SCALE GENOMIC DNA]</scope>
    <source>
        <strain evidence="3">BL9</strain>
    </source>
</reference>
<dbReference type="PROSITE" id="PS51257">
    <property type="entry name" value="PROKAR_LIPOPROTEIN"/>
    <property type="match status" value="1"/>
</dbReference>
<dbReference type="EMBL" id="QDKL01000001">
    <property type="protein sequence ID" value="RZF22314.1"/>
    <property type="molecule type" value="Genomic_DNA"/>
</dbReference>
<dbReference type="RefSeq" id="WP_133296846.1">
    <property type="nucleotide sequence ID" value="NZ_QDKL01000001.1"/>
</dbReference>
<sequence>MKLRNFFAFLAISLLISSCGFINDDPVDGADIAEYDGISASCKIDTDRIKKIFEVNIEKELNCVQDTLNKFKYVESRDKRFFFREDIVRFARKYMNNPPGSADDIIEGLDLLFKLNSLLQRDIPGQMSRSKIDSFFAILKEINRSGVKIVDTVKEMQKVETLKEYEKLSAQMRQQSNVLADNINVILRDIPGPAQAIDIQDLILDITKDLKDFKLGKEVINSLLFAKKLFLGGSRIYIDSDEFAQLFTFLPVFLENIADIFFLKKEYYKDGSAYFNELANNIEELKLYVYEHQKEENIITIDDINNIIDEFFTSDDIISKILGTNEETNRKLKALLRYAKRDLIRGNPEVFSYSDVELALSLINVGIRSFESVNILTDLVKEIEDKDFDRKVVIKKEFRAEIGKLSTNAKKLLNEDITIPRDHQMNILQFADDIIELYELDIRDDFTNSLLALKVLTTGGTREVLQLPELLTILSKTDPLAALFFDLMYLSKDYIEKTSLEKNNFFLAQVRSVQDLLLDELDSDNVITVTDINNIIEQFFKKPEDLEKGIALKNLVGNYKDNILRLPPSVEHLSFKELKSTVNVVAIVYRYLAFLDFHIENVEIFKKMKDGEETTRSLVSKKDYVNRFLSIKAELSNYLLNKDFVNQDGLIKSLILRLDESQALFKKEFNTALYSQAMSLKGLVLGGNNLIINRDDLYHLTEMSEGLAEVLYDAFFTDFSIESDSVQNTATALKLIRKVKSILHPVTEKRDFFSAKDILSFANEVLLEINRRKDKPKDEADLINMNNFKRTLIEFTQRVFDPVPRSELMYPIPCKPNPAYDPDKQGSSKWICSELDPPGSENFDLMISSDAIDRIFEIIDGAIEAQLFSDATFRFFSDRMQSPDPVYIDQREFPTELEVPEYKLITKKSYVILTEEFAKVARDFRYFRNKDGFPTYQAQIVRNKTGFNSIMLFRNVLPYVLEGYAVEGDTTNPRVSKGLRDNQLNNALVGLKAALEEMGLWTDDFKTFGENILLLSDLFQATSGGDLYINLDEVSEFIELIFTAAKMTSLLEDNLYAENECSHRIDENGFKVMESKCIRTKFFDKLFGENEENLSKYFPRLKEYVDANSREHIVQFIEGVEVFSRSVEDIDKVWWRTKDFTLVIGAMLNIESTYIRFDKNADNKLDQGDLDRGYEQAYKNAIISIAKLKGKLKTFGRTAFFYLLKYHKDPGAINVAWTHIWFKKYFKKFKAKRLDISELLKFLVDKRKPEDPSIMFKEELAACALGRTDVDEDELNEIFKGMSTDMLVEQIRQCHADYVQSDESEAFYGNFY</sequence>
<dbReference type="PROSITE" id="PS00018">
    <property type="entry name" value="EF_HAND_1"/>
    <property type="match status" value="1"/>
</dbReference>
<protein>
    <recommendedName>
        <fullName evidence="4">EF-hand domain-containing protein</fullName>
    </recommendedName>
</protein>
<proteinExistence type="predicted"/>
<comment type="caution">
    <text evidence="2">The sequence shown here is derived from an EMBL/GenBank/DDBJ whole genome shotgun (WGS) entry which is preliminary data.</text>
</comment>
<keyword evidence="3" id="KW-1185">Reference proteome</keyword>